<keyword evidence="4" id="KW-1185">Reference proteome</keyword>
<feature type="transmembrane region" description="Helical" evidence="2">
    <location>
        <begin position="72"/>
        <end position="93"/>
    </location>
</feature>
<evidence type="ECO:0000256" key="1">
    <source>
        <dbReference type="SAM" id="MobiDB-lite"/>
    </source>
</evidence>
<dbReference type="EMBL" id="BONJ01000037">
    <property type="protein sequence ID" value="GIG18146.1"/>
    <property type="molecule type" value="Genomic_DNA"/>
</dbReference>
<evidence type="ECO:0000313" key="4">
    <source>
        <dbReference type="Proteomes" id="UP000660339"/>
    </source>
</evidence>
<comment type="caution">
    <text evidence="3">The sequence shown here is derived from an EMBL/GenBank/DDBJ whole genome shotgun (WGS) entry which is preliminary data.</text>
</comment>
<keyword evidence="2" id="KW-0812">Transmembrane</keyword>
<feature type="transmembrane region" description="Helical" evidence="2">
    <location>
        <begin position="7"/>
        <end position="24"/>
    </location>
</feature>
<protein>
    <submittedName>
        <fullName evidence="3">Uncharacterized protein</fullName>
    </submittedName>
</protein>
<dbReference type="AlphaFoldDB" id="A0A8J3PK65"/>
<gene>
    <name evidence="3" type="ORF">Cme02nite_64780</name>
</gene>
<feature type="transmembrane region" description="Helical" evidence="2">
    <location>
        <begin position="36"/>
        <end position="60"/>
    </location>
</feature>
<proteinExistence type="predicted"/>
<accession>A0A8J3PK65</accession>
<reference evidence="3" key="1">
    <citation type="submission" date="2021-01" db="EMBL/GenBank/DDBJ databases">
        <title>Whole genome shotgun sequence of Catellatospora methionotrophica NBRC 14553.</title>
        <authorList>
            <person name="Komaki H."/>
            <person name="Tamura T."/>
        </authorList>
    </citation>
    <scope>NUCLEOTIDE SEQUENCE</scope>
    <source>
        <strain evidence="3">NBRC 14553</strain>
    </source>
</reference>
<dbReference type="RefSeq" id="WP_166385932.1">
    <property type="nucleotide sequence ID" value="NZ_BAAATT010000036.1"/>
</dbReference>
<sequence length="119" mass="12301">MRALFYIWFYGVPLILLPAVARYLDDRGNLQPPHGPAGPIMLAIALTGAVALPVIGLVLARRRGDRQWTAHHCAAAAIGLGLTAVVALATTAAPRSHAPVEPAQPHCQAVSGGRGCPGG</sequence>
<evidence type="ECO:0000256" key="2">
    <source>
        <dbReference type="SAM" id="Phobius"/>
    </source>
</evidence>
<name>A0A8J3PK65_9ACTN</name>
<evidence type="ECO:0000313" key="3">
    <source>
        <dbReference type="EMBL" id="GIG18146.1"/>
    </source>
</evidence>
<keyword evidence="2" id="KW-0472">Membrane</keyword>
<keyword evidence="2" id="KW-1133">Transmembrane helix</keyword>
<dbReference type="Proteomes" id="UP000660339">
    <property type="component" value="Unassembled WGS sequence"/>
</dbReference>
<feature type="region of interest" description="Disordered" evidence="1">
    <location>
        <begin position="97"/>
        <end position="119"/>
    </location>
</feature>
<organism evidence="3 4">
    <name type="scientific">Catellatospora methionotrophica</name>
    <dbReference type="NCBI Taxonomy" id="121620"/>
    <lineage>
        <taxon>Bacteria</taxon>
        <taxon>Bacillati</taxon>
        <taxon>Actinomycetota</taxon>
        <taxon>Actinomycetes</taxon>
        <taxon>Micromonosporales</taxon>
        <taxon>Micromonosporaceae</taxon>
        <taxon>Catellatospora</taxon>
    </lineage>
</organism>